<dbReference type="InterPro" id="IPR019198">
    <property type="entry name" value="Beta_propeller_containing"/>
</dbReference>
<protein>
    <submittedName>
        <fullName evidence="1">Beta-propeller domain-containing protein</fullName>
    </submittedName>
</protein>
<accession>A0A972VVX0</accession>
<comment type="caution">
    <text evidence="1">The sequence shown here is derived from an EMBL/GenBank/DDBJ whole genome shotgun (WGS) entry which is preliminary data.</text>
</comment>
<reference evidence="1" key="1">
    <citation type="submission" date="2020-05" db="EMBL/GenBank/DDBJ databases">
        <title>Sulfur intermediates as new biogeochemical hubs in an aquatic model microbial ecosystem.</title>
        <authorList>
            <person name="Vigneron A."/>
        </authorList>
    </citation>
    <scope>NUCLEOTIDE SEQUENCE</scope>
    <source>
        <strain evidence="1">Bin.250</strain>
    </source>
</reference>
<dbReference type="Proteomes" id="UP000754644">
    <property type="component" value="Unassembled WGS sequence"/>
</dbReference>
<evidence type="ECO:0000313" key="1">
    <source>
        <dbReference type="EMBL" id="NQV65240.1"/>
    </source>
</evidence>
<dbReference type="EMBL" id="JABMOJ010000291">
    <property type="protein sequence ID" value="NQV65240.1"/>
    <property type="molecule type" value="Genomic_DNA"/>
</dbReference>
<proteinExistence type="predicted"/>
<dbReference type="Pfam" id="PF09826">
    <property type="entry name" value="Beta_propel"/>
    <property type="match status" value="1"/>
</dbReference>
<sequence length="688" mass="75257">MIIKDYRRRSINFNGRLLGTCLLLLVTACGGGGGAVRATPVTPSPPPKPSPPTGLLIPFTSNTALVDRVQASFQRQLQTLQLASADTSAPEASQASTGFTKTYTQQASVDEHDVVKYDGNRVFIAPSRGLAYCNFCLEPSVDPLFAESVVTAPAQSNLQDRVIRIMTTTPETAGIQETGRIALSDEDTVEGLYIEGGRLAAITSSAWWGGYGQRFADPQAWSGQHYGMTLYDISSSDNPVVRRLQVEGAFVTSRRTDAGIYLISRHTPTIDGLNLYPTTSAARSANEQLLENLDVQSLLPSVQLDGEVVAAFSLEQCYGIDPTHPLAPETQGYPTITSMLLVDPQSGQIKSSLCYTEATDGIYMSAEALYLVQGLYSTDAVTGSNTQTTLVHRFNLAAGLSYSGSGEVNGGLYLGDNRDFRISEQSGLLHLVTTQFTNDATDRWHHQLYILAQSQTLPELEIIGQLPNSRRPTAIGKPNEDLYGVRFLGDRAYLVTFERTDPLYVLDLADPRDPQLAGELEVTGFSNFLHPVSRNLLLGLGQSAEQRVKLELFDVSDLTNPVSRGSLEPGPTLDYSYSSAEYDRHAFAYLHRETGADRFAIPVQGAQIIDNQYNNVERLYLFEVRDPTTPALASLAEQGYLKVTELPGDSYPSDNIRSIIDGEAVYFIRETQVFSALWSDLFNQTGPH</sequence>
<gene>
    <name evidence="1" type="ORF">HQ497_07735</name>
</gene>
<dbReference type="PROSITE" id="PS51257">
    <property type="entry name" value="PROKAR_LIPOPROTEIN"/>
    <property type="match status" value="1"/>
</dbReference>
<evidence type="ECO:0000313" key="2">
    <source>
        <dbReference type="Proteomes" id="UP000754644"/>
    </source>
</evidence>
<organism evidence="1 2">
    <name type="scientific">SAR86 cluster bacterium</name>
    <dbReference type="NCBI Taxonomy" id="2030880"/>
    <lineage>
        <taxon>Bacteria</taxon>
        <taxon>Pseudomonadati</taxon>
        <taxon>Pseudomonadota</taxon>
        <taxon>Gammaproteobacteria</taxon>
        <taxon>SAR86 cluster</taxon>
    </lineage>
</organism>
<name>A0A972VVX0_9GAMM</name>
<dbReference type="AlphaFoldDB" id="A0A972VVX0"/>